<dbReference type="InterPro" id="IPR008949">
    <property type="entry name" value="Isoprenoid_synthase_dom_sf"/>
</dbReference>
<proteinExistence type="predicted"/>
<organism evidence="1 2">
    <name type="scientific">Methylotenera oryzisoli</name>
    <dbReference type="NCBI Taxonomy" id="2080758"/>
    <lineage>
        <taxon>Bacteria</taxon>
        <taxon>Pseudomonadati</taxon>
        <taxon>Pseudomonadota</taxon>
        <taxon>Betaproteobacteria</taxon>
        <taxon>Nitrosomonadales</taxon>
        <taxon>Methylophilaceae</taxon>
        <taxon>Methylotenera</taxon>
    </lineage>
</organism>
<comment type="caution">
    <text evidence="1">The sequence shown here is derived from an EMBL/GenBank/DDBJ whole genome shotgun (WGS) entry which is preliminary data.</text>
</comment>
<dbReference type="InterPro" id="IPR002060">
    <property type="entry name" value="Squ/phyt_synthse"/>
</dbReference>
<dbReference type="Pfam" id="PF00494">
    <property type="entry name" value="SQS_PSY"/>
    <property type="match status" value="1"/>
</dbReference>
<keyword evidence="2" id="KW-1185">Reference proteome</keyword>
<name>A0A4Y9VRT7_9PROT</name>
<gene>
    <name evidence="1" type="primary">hpnC</name>
    <name evidence="1" type="ORF">C3Y98_05110</name>
</gene>
<dbReference type="GO" id="GO:0016114">
    <property type="term" value="P:terpenoid biosynthetic process"/>
    <property type="evidence" value="ECO:0007669"/>
    <property type="project" value="UniProtKB-ARBA"/>
</dbReference>
<dbReference type="CDD" id="cd00683">
    <property type="entry name" value="Trans_IPPS_HH"/>
    <property type="match status" value="1"/>
</dbReference>
<dbReference type="GO" id="GO:0051996">
    <property type="term" value="F:squalene synthase [NAD(P)H] activity"/>
    <property type="evidence" value="ECO:0007669"/>
    <property type="project" value="InterPro"/>
</dbReference>
<evidence type="ECO:0000313" key="1">
    <source>
        <dbReference type="EMBL" id="TFW71478.1"/>
    </source>
</evidence>
<dbReference type="GO" id="GO:0004311">
    <property type="term" value="F:geranylgeranyl diphosphate synthase activity"/>
    <property type="evidence" value="ECO:0007669"/>
    <property type="project" value="InterPro"/>
</dbReference>
<dbReference type="Proteomes" id="UP000297706">
    <property type="component" value="Unassembled WGS sequence"/>
</dbReference>
<protein>
    <submittedName>
        <fullName evidence="1">Squalene synthase HpnC</fullName>
    </submittedName>
</protein>
<sequence>MVNICSTSSDSSATVAQQSLDLASRHYENFPVASYFLPEYLREPIALIYSFARQADDFADEGDMTIEQRLNLLNGFRDELDLLQAYIKPKSAFFMTLGQMIRERKLPFAPFYDLLDAFSQDVTKTRYADYEDVLDYCARSANPIGSLLLHLYQQATPQNITYSNHICSALQLINFLQDIAIDFKKNEGKQRIYLCQDELVAFGISEQTIRAYVNATQPIDDYWQQFMHFNLRRTQALLNAGKPLGSILKGRIGFEMRMIIAGGERIIYKISAVNGDVFNHRPKLNFWDWAIIFSKALFKL</sequence>
<dbReference type="InterPro" id="IPR017827">
    <property type="entry name" value="HSQ_synthase_HpnC"/>
</dbReference>
<dbReference type="OrthoDB" id="9807580at2"/>
<dbReference type="SUPFAM" id="SSF48576">
    <property type="entry name" value="Terpenoid synthases"/>
    <property type="match status" value="1"/>
</dbReference>
<dbReference type="InterPro" id="IPR033904">
    <property type="entry name" value="Trans_IPPS_HH"/>
</dbReference>
<dbReference type="InterPro" id="IPR044843">
    <property type="entry name" value="Trans_IPPS_bact-type"/>
</dbReference>
<accession>A0A4Y9VRT7</accession>
<dbReference type="SFLD" id="SFLDS00005">
    <property type="entry name" value="Isoprenoid_Synthase_Type_I"/>
    <property type="match status" value="1"/>
</dbReference>
<dbReference type="SFLD" id="SFLDG01212">
    <property type="entry name" value="Phytoene_synthase_like"/>
    <property type="match status" value="1"/>
</dbReference>
<dbReference type="AlphaFoldDB" id="A0A4Y9VRT7"/>
<dbReference type="RefSeq" id="WP_135277024.1">
    <property type="nucleotide sequence ID" value="NZ_PQVH01000008.1"/>
</dbReference>
<dbReference type="Gene3D" id="1.10.600.10">
    <property type="entry name" value="Farnesyl Diphosphate Synthase"/>
    <property type="match status" value="1"/>
</dbReference>
<reference evidence="1 2" key="1">
    <citation type="submission" date="2018-02" db="EMBL/GenBank/DDBJ databases">
        <title>A novel lanthanide dependent methylotroph, Methylotenera sp. La3113.</title>
        <authorList>
            <person name="Lv H."/>
            <person name="Tani A."/>
        </authorList>
    </citation>
    <scope>NUCLEOTIDE SEQUENCE [LARGE SCALE GENOMIC DNA]</scope>
    <source>
        <strain evidence="1 2">La3113</strain>
    </source>
</reference>
<dbReference type="EMBL" id="PQVH01000008">
    <property type="protein sequence ID" value="TFW71478.1"/>
    <property type="molecule type" value="Genomic_DNA"/>
</dbReference>
<dbReference type="NCBIfam" id="TIGR03464">
    <property type="entry name" value="HpnC"/>
    <property type="match status" value="1"/>
</dbReference>
<evidence type="ECO:0000313" key="2">
    <source>
        <dbReference type="Proteomes" id="UP000297706"/>
    </source>
</evidence>
<dbReference type="SFLD" id="SFLDG01018">
    <property type="entry name" value="Squalene/Phytoene_Synthase_Lik"/>
    <property type="match status" value="1"/>
</dbReference>
<dbReference type="PANTHER" id="PTHR31480">
    <property type="entry name" value="BIFUNCTIONAL LYCOPENE CYCLASE/PHYTOENE SYNTHASE"/>
    <property type="match status" value="1"/>
</dbReference>